<keyword evidence="4" id="KW-0238">DNA-binding</keyword>
<feature type="domain" description="RNA polymerase sigma-70 region 2" evidence="6">
    <location>
        <begin position="30"/>
        <end position="101"/>
    </location>
</feature>
<dbReference type="SUPFAM" id="SSF88659">
    <property type="entry name" value="Sigma3 and sigma4 domains of RNA polymerase sigma factors"/>
    <property type="match status" value="1"/>
</dbReference>
<keyword evidence="3" id="KW-0731">Sigma factor</keyword>
<evidence type="ECO:0000256" key="5">
    <source>
        <dbReference type="ARBA" id="ARBA00023163"/>
    </source>
</evidence>
<dbReference type="Gene3D" id="1.10.1740.10">
    <property type="match status" value="1"/>
</dbReference>
<protein>
    <submittedName>
        <fullName evidence="8">Sigma-70 family RNA polymerase sigma factor</fullName>
    </submittedName>
</protein>
<dbReference type="Proteomes" id="UP000261257">
    <property type="component" value="Unassembled WGS sequence"/>
</dbReference>
<evidence type="ECO:0000256" key="1">
    <source>
        <dbReference type="ARBA" id="ARBA00010641"/>
    </source>
</evidence>
<evidence type="ECO:0000313" key="8">
    <source>
        <dbReference type="EMBL" id="RGL98546.1"/>
    </source>
</evidence>
<dbReference type="AlphaFoldDB" id="A0A3E4TZF4"/>
<dbReference type="InterPro" id="IPR039425">
    <property type="entry name" value="RNA_pol_sigma-70-like"/>
</dbReference>
<comment type="caution">
    <text evidence="8">The sequence shown here is derived from an EMBL/GenBank/DDBJ whole genome shotgun (WGS) entry which is preliminary data.</text>
</comment>
<dbReference type="InterPro" id="IPR013324">
    <property type="entry name" value="RNA_pol_sigma_r3/r4-like"/>
</dbReference>
<dbReference type="GO" id="GO:0006352">
    <property type="term" value="P:DNA-templated transcription initiation"/>
    <property type="evidence" value="ECO:0007669"/>
    <property type="project" value="InterPro"/>
</dbReference>
<evidence type="ECO:0000313" key="9">
    <source>
        <dbReference type="Proteomes" id="UP000261257"/>
    </source>
</evidence>
<dbReference type="EMBL" id="QSSQ01000033">
    <property type="protein sequence ID" value="RGL98546.1"/>
    <property type="molecule type" value="Genomic_DNA"/>
</dbReference>
<evidence type="ECO:0000256" key="2">
    <source>
        <dbReference type="ARBA" id="ARBA00023015"/>
    </source>
</evidence>
<gene>
    <name evidence="8" type="ORF">DXC39_23985</name>
</gene>
<dbReference type="InterPro" id="IPR007627">
    <property type="entry name" value="RNA_pol_sigma70_r2"/>
</dbReference>
<evidence type="ECO:0000256" key="4">
    <source>
        <dbReference type="ARBA" id="ARBA00023125"/>
    </source>
</evidence>
<dbReference type="GO" id="GO:0016987">
    <property type="term" value="F:sigma factor activity"/>
    <property type="evidence" value="ECO:0007669"/>
    <property type="project" value="UniProtKB-KW"/>
</dbReference>
<dbReference type="SUPFAM" id="SSF88946">
    <property type="entry name" value="Sigma2 domain of RNA polymerase sigma factors"/>
    <property type="match status" value="1"/>
</dbReference>
<dbReference type="Pfam" id="PF08281">
    <property type="entry name" value="Sigma70_r4_2"/>
    <property type="match status" value="1"/>
</dbReference>
<feature type="domain" description="RNA polymerase sigma factor 70 region 4 type 2" evidence="7">
    <location>
        <begin position="125"/>
        <end position="177"/>
    </location>
</feature>
<dbReference type="InterPro" id="IPR013249">
    <property type="entry name" value="RNA_pol_sigma70_r4_t2"/>
</dbReference>
<keyword evidence="2" id="KW-0805">Transcription regulation</keyword>
<evidence type="ECO:0000259" key="7">
    <source>
        <dbReference type="Pfam" id="PF08281"/>
    </source>
</evidence>
<dbReference type="InterPro" id="IPR014284">
    <property type="entry name" value="RNA_pol_sigma-70_dom"/>
</dbReference>
<dbReference type="GO" id="GO:0003677">
    <property type="term" value="F:DNA binding"/>
    <property type="evidence" value="ECO:0007669"/>
    <property type="project" value="UniProtKB-KW"/>
</dbReference>
<dbReference type="InterPro" id="IPR013325">
    <property type="entry name" value="RNA_pol_sigma_r2"/>
</dbReference>
<organism evidence="8 9">
    <name type="scientific">Hungatella hathewayi</name>
    <dbReference type="NCBI Taxonomy" id="154046"/>
    <lineage>
        <taxon>Bacteria</taxon>
        <taxon>Bacillati</taxon>
        <taxon>Bacillota</taxon>
        <taxon>Clostridia</taxon>
        <taxon>Lachnospirales</taxon>
        <taxon>Lachnospiraceae</taxon>
        <taxon>Hungatella</taxon>
    </lineage>
</organism>
<sequence length="192" mass="22284">MKQNKSSDDGGSMEKAREQSKCSEEWEETFYHAYIPVARSIAGRILYPSGTNEDIEELALDAVYEAMKNIGKYDETRGSMETYVRTITKSRALTYRKKQERYQTVPLEGSLELWTEDEDVAALKDMVRCVIRQLRPKEQTLFTCRFLYHMTPEEIARREGCSRRAVDSRLTRLRKKLVKAFRDHGVELGGDV</sequence>
<accession>A0A3E4TZF4</accession>
<dbReference type="Pfam" id="PF04542">
    <property type="entry name" value="Sigma70_r2"/>
    <property type="match status" value="1"/>
</dbReference>
<comment type="similarity">
    <text evidence="1">Belongs to the sigma-70 factor family. ECF subfamily.</text>
</comment>
<dbReference type="PANTHER" id="PTHR43133:SF8">
    <property type="entry name" value="RNA POLYMERASE SIGMA FACTOR HI_1459-RELATED"/>
    <property type="match status" value="1"/>
</dbReference>
<evidence type="ECO:0000256" key="3">
    <source>
        <dbReference type="ARBA" id="ARBA00023082"/>
    </source>
</evidence>
<reference evidence="8 9" key="1">
    <citation type="submission" date="2018-08" db="EMBL/GenBank/DDBJ databases">
        <title>A genome reference for cultivated species of the human gut microbiota.</title>
        <authorList>
            <person name="Zou Y."/>
            <person name="Xue W."/>
            <person name="Luo G."/>
        </authorList>
    </citation>
    <scope>NUCLEOTIDE SEQUENCE [LARGE SCALE GENOMIC DNA]</scope>
    <source>
        <strain evidence="8 9">TF05-11AC</strain>
    </source>
</reference>
<dbReference type="NCBIfam" id="TIGR02937">
    <property type="entry name" value="sigma70-ECF"/>
    <property type="match status" value="1"/>
</dbReference>
<evidence type="ECO:0000259" key="6">
    <source>
        <dbReference type="Pfam" id="PF04542"/>
    </source>
</evidence>
<name>A0A3E4TZF4_9FIRM</name>
<dbReference type="PANTHER" id="PTHR43133">
    <property type="entry name" value="RNA POLYMERASE ECF-TYPE SIGMA FACTO"/>
    <property type="match status" value="1"/>
</dbReference>
<keyword evidence="5" id="KW-0804">Transcription</keyword>
<dbReference type="Gene3D" id="1.10.10.10">
    <property type="entry name" value="Winged helix-like DNA-binding domain superfamily/Winged helix DNA-binding domain"/>
    <property type="match status" value="1"/>
</dbReference>
<proteinExistence type="inferred from homology"/>
<dbReference type="InterPro" id="IPR036388">
    <property type="entry name" value="WH-like_DNA-bd_sf"/>
</dbReference>